<keyword evidence="4" id="KW-1185">Reference proteome</keyword>
<dbReference type="InterPro" id="IPR047687">
    <property type="entry name" value="OMA_tautomer-like"/>
</dbReference>
<comment type="caution">
    <text evidence="3">The sequence shown here is derived from an EMBL/GenBank/DDBJ whole genome shotgun (WGS) entry which is preliminary data.</text>
</comment>
<dbReference type="SUPFAM" id="SSF54506">
    <property type="entry name" value="Diaminopimelate epimerase-like"/>
    <property type="match status" value="2"/>
</dbReference>
<keyword evidence="2 3" id="KW-0413">Isomerase</keyword>
<dbReference type="Pfam" id="PF04303">
    <property type="entry name" value="PrpF"/>
    <property type="match status" value="1"/>
</dbReference>
<dbReference type="NCBIfam" id="NF033377">
    <property type="entry name" value="OMA_tautomer"/>
    <property type="match status" value="1"/>
</dbReference>
<dbReference type="InterPro" id="IPR007400">
    <property type="entry name" value="PrpF-like"/>
</dbReference>
<evidence type="ECO:0000313" key="3">
    <source>
        <dbReference type="EMBL" id="MFC5672594.1"/>
    </source>
</evidence>
<evidence type="ECO:0000313" key="4">
    <source>
        <dbReference type="Proteomes" id="UP001596183"/>
    </source>
</evidence>
<reference evidence="4" key="1">
    <citation type="journal article" date="2019" name="Int. J. Syst. Evol. Microbiol.">
        <title>The Global Catalogue of Microorganisms (GCM) 10K type strain sequencing project: providing services to taxonomists for standard genome sequencing and annotation.</title>
        <authorList>
            <consortium name="The Broad Institute Genomics Platform"/>
            <consortium name="The Broad Institute Genome Sequencing Center for Infectious Disease"/>
            <person name="Wu L."/>
            <person name="Ma J."/>
        </authorList>
    </citation>
    <scope>NUCLEOTIDE SEQUENCE [LARGE SCALE GENOMIC DNA]</scope>
    <source>
        <strain evidence="4">JCM 13852</strain>
    </source>
</reference>
<dbReference type="GO" id="GO:0016853">
    <property type="term" value="F:isomerase activity"/>
    <property type="evidence" value="ECO:0007669"/>
    <property type="project" value="UniProtKB-KW"/>
</dbReference>
<dbReference type="Gene3D" id="3.10.310.10">
    <property type="entry name" value="Diaminopimelate Epimerase, Chain A, domain 1"/>
    <property type="match status" value="2"/>
</dbReference>
<evidence type="ECO:0000256" key="2">
    <source>
        <dbReference type="ARBA" id="ARBA00023235"/>
    </source>
</evidence>
<dbReference type="EMBL" id="JBHSPC010000067">
    <property type="protein sequence ID" value="MFC5672594.1"/>
    <property type="molecule type" value="Genomic_DNA"/>
</dbReference>
<name>A0ABW0XSE9_9ACTN</name>
<protein>
    <submittedName>
        <fullName evidence="3">4-oxalomesaconate tautomerase</fullName>
        <ecNumber evidence="3">5.3.2.8</ecNumber>
    </submittedName>
</protein>
<sequence length="395" mass="40692">MPGVTADRISRARPRGSQTAIPCLFMRGGTSRGPFFDARALPEDTRIRDAVLLAALGSPDPRQIDGIGGAHPLTSKAGLVRPGTALGVDVEWTFAQVQPGADTVDTTANCGNMLAAVLPFAIETGMVVPTADRTTARVLTRNTGMVAEITVPTPADPAGGRHVAYAGPARIDGVPGTAAPVEIGFLDTAGSVAGSLLPTGNARDTVDVPGLGPVDVTLIDNGQPLAVVAAGRLGATGYETPVEIDADEELKARVEALRLVCGRAMGLGDVTDKNYPKMTLVAPPSRDGTLSTRSLIPRVCHQSIGVLAAVTVATACVIEGSVAADITTTTSGTDVIVTVEHPSGEFTVTLGLDPDDPQRVVRSALLRTARLLMAGDLLVPRSVWDPAPTLQEVTA</sequence>
<proteinExistence type="inferred from homology"/>
<evidence type="ECO:0000256" key="1">
    <source>
        <dbReference type="ARBA" id="ARBA00007673"/>
    </source>
</evidence>
<accession>A0ABW0XSE9</accession>
<comment type="similarity">
    <text evidence="1">Belongs to the PrpF family.</text>
</comment>
<dbReference type="PANTHER" id="PTHR43709">
    <property type="entry name" value="ACONITATE ISOMERASE-RELATED"/>
    <property type="match status" value="1"/>
</dbReference>
<dbReference type="PANTHER" id="PTHR43709:SF3">
    <property type="entry name" value="ISOMERASE YBHH-RELATED"/>
    <property type="match status" value="1"/>
</dbReference>
<organism evidence="3 4">
    <name type="scientific">Streptomyces incanus</name>
    <dbReference type="NCBI Taxonomy" id="887453"/>
    <lineage>
        <taxon>Bacteria</taxon>
        <taxon>Bacillati</taxon>
        <taxon>Actinomycetota</taxon>
        <taxon>Actinomycetes</taxon>
        <taxon>Kitasatosporales</taxon>
        <taxon>Streptomycetaceae</taxon>
        <taxon>Streptomyces</taxon>
    </lineage>
</organism>
<dbReference type="Proteomes" id="UP001596183">
    <property type="component" value="Unassembled WGS sequence"/>
</dbReference>
<gene>
    <name evidence="3" type="ORF">ACFP2V_21475</name>
</gene>
<dbReference type="RefSeq" id="WP_381214790.1">
    <property type="nucleotide sequence ID" value="NZ_JBHSPC010000067.1"/>
</dbReference>
<dbReference type="EC" id="5.3.2.8" evidence="3"/>